<dbReference type="InterPro" id="IPR041657">
    <property type="entry name" value="HTH_17"/>
</dbReference>
<comment type="caution">
    <text evidence="3">The sequence shown here is derived from an EMBL/GenBank/DDBJ whole genome shotgun (WGS) entry which is preliminary data.</text>
</comment>
<organism evidence="3 4">
    <name type="scientific">Brevundimonas intermedia</name>
    <dbReference type="NCBI Taxonomy" id="74315"/>
    <lineage>
        <taxon>Bacteria</taxon>
        <taxon>Pseudomonadati</taxon>
        <taxon>Pseudomonadota</taxon>
        <taxon>Alphaproteobacteria</taxon>
        <taxon>Caulobacterales</taxon>
        <taxon>Caulobacteraceae</taxon>
        <taxon>Brevundimonas</taxon>
    </lineage>
</organism>
<dbReference type="Pfam" id="PF12728">
    <property type="entry name" value="HTH_17"/>
    <property type="match status" value="1"/>
</dbReference>
<evidence type="ECO:0000256" key="1">
    <source>
        <dbReference type="SAM" id="MobiDB-lite"/>
    </source>
</evidence>
<keyword evidence="3" id="KW-0238">DNA-binding</keyword>
<dbReference type="AlphaFoldDB" id="A0A4Y9S313"/>
<keyword evidence="4" id="KW-1185">Reference proteome</keyword>
<evidence type="ECO:0000259" key="2">
    <source>
        <dbReference type="Pfam" id="PF12728"/>
    </source>
</evidence>
<feature type="compositionally biased region" description="Low complexity" evidence="1">
    <location>
        <begin position="58"/>
        <end position="73"/>
    </location>
</feature>
<accession>A0A4Y9S313</accession>
<feature type="region of interest" description="Disordered" evidence="1">
    <location>
        <begin position="58"/>
        <end position="108"/>
    </location>
</feature>
<dbReference type="Proteomes" id="UP000298216">
    <property type="component" value="Unassembled WGS sequence"/>
</dbReference>
<evidence type="ECO:0000313" key="4">
    <source>
        <dbReference type="Proteomes" id="UP000298216"/>
    </source>
</evidence>
<feature type="compositionally biased region" description="Polar residues" evidence="1">
    <location>
        <begin position="89"/>
        <end position="98"/>
    </location>
</feature>
<feature type="domain" description="Helix-turn-helix" evidence="2">
    <location>
        <begin position="4"/>
        <end position="52"/>
    </location>
</feature>
<proteinExistence type="predicted"/>
<dbReference type="InterPro" id="IPR010093">
    <property type="entry name" value="SinI_DNA-bd"/>
</dbReference>
<protein>
    <submittedName>
        <fullName evidence="3">DNA-binding protein</fullName>
    </submittedName>
</protein>
<dbReference type="NCBIfam" id="TIGR01764">
    <property type="entry name" value="excise"/>
    <property type="match status" value="1"/>
</dbReference>
<gene>
    <name evidence="3" type="ORF">EGY25_04490</name>
</gene>
<dbReference type="GO" id="GO:0003677">
    <property type="term" value="F:DNA binding"/>
    <property type="evidence" value="ECO:0007669"/>
    <property type="project" value="UniProtKB-KW"/>
</dbReference>
<dbReference type="OrthoDB" id="5459819at2"/>
<sequence>MTAVLTFAQTCAELQVGEHVLRSLIASGSLRAGKIGSTWRIRRDDLNAYLEAMTCPSISAATSGGTTSPSKASGSGGPRARGRKRSPSNSNGANTTPRSWEIYINPSR</sequence>
<reference evidence="3 4" key="1">
    <citation type="submission" date="2019-03" db="EMBL/GenBank/DDBJ databases">
        <title>Draft genome of Brevundimonas sp. a heavy metal resistant soil bacteria.</title>
        <authorList>
            <person name="Soto J."/>
        </authorList>
    </citation>
    <scope>NUCLEOTIDE SEQUENCE [LARGE SCALE GENOMIC DNA]</scope>
    <source>
        <strain evidence="3 4">B-10</strain>
    </source>
</reference>
<evidence type="ECO:0000313" key="3">
    <source>
        <dbReference type="EMBL" id="TFW14456.1"/>
    </source>
</evidence>
<dbReference type="EMBL" id="SPVH01000002">
    <property type="protein sequence ID" value="TFW14456.1"/>
    <property type="molecule type" value="Genomic_DNA"/>
</dbReference>
<name>A0A4Y9S313_9CAUL</name>